<proteinExistence type="predicted"/>
<dbReference type="Gene3D" id="3.40.50.880">
    <property type="match status" value="1"/>
</dbReference>
<sequence>MLTLGLLETDTLYPDLQPDYRSYGWMFEQYFRRVTPFIDWEFRYYDVQDGELPAPGDCDAYLITGSKAGVYDPLPWILPLQEWIKAAHQHGERMIGICFGHQLLAHTLGGFAGRSPRGWGIGIRESAVVELPEWIHERSDRYRLIYSHRDQVEQLPPQATRLAACPFCPNAAFYIDNRVLAFQGHPEFTLEYTLRLLPRRQSCIGEPVYGDGMATLSDNNGQPPATDSDLIGRWLTAFISLSASA</sequence>
<gene>
    <name evidence="2" type="ORF">OUO13_03055</name>
</gene>
<dbReference type="Pfam" id="PF00117">
    <property type="entry name" value="GATase"/>
    <property type="match status" value="1"/>
</dbReference>
<name>A0A9X3EAW3_9GAMM</name>
<dbReference type="InterPro" id="IPR029062">
    <property type="entry name" value="Class_I_gatase-like"/>
</dbReference>
<feature type="domain" description="Glutamine amidotransferase" evidence="1">
    <location>
        <begin position="56"/>
        <end position="191"/>
    </location>
</feature>
<keyword evidence="3" id="KW-1185">Reference proteome</keyword>
<dbReference type="PANTHER" id="PTHR42695">
    <property type="entry name" value="GLUTAMINE AMIDOTRANSFERASE YLR126C-RELATED"/>
    <property type="match status" value="1"/>
</dbReference>
<evidence type="ECO:0000313" key="3">
    <source>
        <dbReference type="Proteomes" id="UP001150830"/>
    </source>
</evidence>
<protein>
    <recommendedName>
        <fullName evidence="1">Glutamine amidotransferase domain-containing protein</fullName>
    </recommendedName>
</protein>
<dbReference type="PROSITE" id="PS51273">
    <property type="entry name" value="GATASE_TYPE_1"/>
    <property type="match status" value="1"/>
</dbReference>
<dbReference type="EMBL" id="JAPNOA010000013">
    <property type="protein sequence ID" value="MCY0964152.1"/>
    <property type="molecule type" value="Genomic_DNA"/>
</dbReference>
<accession>A0A9X3EAW3</accession>
<reference evidence="2" key="1">
    <citation type="submission" date="2022-11" db="EMBL/GenBank/DDBJ databases">
        <title>Parathalassolutuus dongxingensis gen. nov., sp. nov., a novel member of family Oceanospirillaceae isolated from a coastal shrimp pond in Guangxi, China.</title>
        <authorList>
            <person name="Chen H."/>
        </authorList>
    </citation>
    <scope>NUCLEOTIDE SEQUENCE</scope>
    <source>
        <strain evidence="2">G-43</strain>
    </source>
</reference>
<dbReference type="PANTHER" id="PTHR42695:SF5">
    <property type="entry name" value="GLUTAMINE AMIDOTRANSFERASE YLR126C-RELATED"/>
    <property type="match status" value="1"/>
</dbReference>
<dbReference type="InterPro" id="IPR017926">
    <property type="entry name" value="GATASE"/>
</dbReference>
<dbReference type="AlphaFoldDB" id="A0A9X3EAW3"/>
<dbReference type="InterPro" id="IPR044992">
    <property type="entry name" value="ChyE-like"/>
</dbReference>
<evidence type="ECO:0000259" key="1">
    <source>
        <dbReference type="Pfam" id="PF00117"/>
    </source>
</evidence>
<dbReference type="GO" id="GO:0005829">
    <property type="term" value="C:cytosol"/>
    <property type="evidence" value="ECO:0007669"/>
    <property type="project" value="TreeGrafter"/>
</dbReference>
<organism evidence="2 3">
    <name type="scientific">Parathalassolituus penaei</name>
    <dbReference type="NCBI Taxonomy" id="2997323"/>
    <lineage>
        <taxon>Bacteria</taxon>
        <taxon>Pseudomonadati</taxon>
        <taxon>Pseudomonadota</taxon>
        <taxon>Gammaproteobacteria</taxon>
        <taxon>Oceanospirillales</taxon>
        <taxon>Oceanospirillaceae</taxon>
        <taxon>Parathalassolituus</taxon>
    </lineage>
</organism>
<dbReference type="Proteomes" id="UP001150830">
    <property type="component" value="Unassembled WGS sequence"/>
</dbReference>
<comment type="caution">
    <text evidence="2">The sequence shown here is derived from an EMBL/GenBank/DDBJ whole genome shotgun (WGS) entry which is preliminary data.</text>
</comment>
<dbReference type="RefSeq" id="WP_283172371.1">
    <property type="nucleotide sequence ID" value="NZ_JAPNOA010000013.1"/>
</dbReference>
<dbReference type="SUPFAM" id="SSF52317">
    <property type="entry name" value="Class I glutamine amidotransferase-like"/>
    <property type="match status" value="1"/>
</dbReference>
<evidence type="ECO:0000313" key="2">
    <source>
        <dbReference type="EMBL" id="MCY0964152.1"/>
    </source>
</evidence>
<dbReference type="CDD" id="cd01741">
    <property type="entry name" value="GATase1_1"/>
    <property type="match status" value="1"/>
</dbReference>